<accession>A0AAW5V499</accession>
<name>A0AAW5V499_9LEPT</name>
<comment type="caution">
    <text evidence="1">The sequence shown here is derived from an EMBL/GenBank/DDBJ whole genome shotgun (WGS) entry which is preliminary data.</text>
</comment>
<dbReference type="Pfam" id="PF20001">
    <property type="entry name" value="DUF6428"/>
    <property type="match status" value="1"/>
</dbReference>
<reference evidence="1" key="1">
    <citation type="submission" date="2022-06" db="EMBL/GenBank/DDBJ databases">
        <title>Leptospira isolates from biofilms formed at urban environments.</title>
        <authorList>
            <person name="Ribeiro P.S."/>
            <person name="Sousa T."/>
            <person name="Carvalho N."/>
            <person name="Aburjaile F."/>
            <person name="Neves F."/>
            <person name="Oliveira D."/>
            <person name="Blanco L."/>
            <person name="Lima J."/>
            <person name="Costa F."/>
            <person name="Brenig B."/>
            <person name="Soares S."/>
            <person name="Ramos R."/>
            <person name="Goes-Neto A."/>
            <person name="Matiuzzi M."/>
            <person name="Azevedo V."/>
            <person name="Ristow P."/>
        </authorList>
    </citation>
    <scope>NUCLEOTIDE SEQUENCE</scope>
    <source>
        <strain evidence="1">VSF7</strain>
    </source>
</reference>
<dbReference type="InterPro" id="IPR045534">
    <property type="entry name" value="DUF6428"/>
</dbReference>
<evidence type="ECO:0000313" key="2">
    <source>
        <dbReference type="Proteomes" id="UP001209694"/>
    </source>
</evidence>
<evidence type="ECO:0000313" key="1">
    <source>
        <dbReference type="EMBL" id="MCW7514501.1"/>
    </source>
</evidence>
<dbReference type="Proteomes" id="UP001209694">
    <property type="component" value="Unassembled WGS sequence"/>
</dbReference>
<sequence>MNQSMTWLNFKKNLDLYPELQLTFLYQNQERIYPNYHITEFKLATIESVDCGGNYDTWKEIILQVLEPNEKIETSSMELKKINSIFTKVSKQISIPDDAILRIEFGNSKSAMRQYFVSNLQIVGTELVMELVDGKTECKATESCGVKKDSNISILNEEFVSEKPMSKNSCCNKKPSEVSLEKVGCC</sequence>
<protein>
    <submittedName>
        <fullName evidence="1">DUF6428 family protein</fullName>
    </submittedName>
</protein>
<proteinExistence type="predicted"/>
<dbReference type="AlphaFoldDB" id="A0AAW5V499"/>
<gene>
    <name evidence="1" type="ORF">ND810_04975</name>
</gene>
<organism evidence="1 2">
    <name type="scientific">Leptospira levettii</name>
    <dbReference type="NCBI Taxonomy" id="2023178"/>
    <lineage>
        <taxon>Bacteria</taxon>
        <taxon>Pseudomonadati</taxon>
        <taxon>Spirochaetota</taxon>
        <taxon>Spirochaetia</taxon>
        <taxon>Leptospirales</taxon>
        <taxon>Leptospiraceae</taxon>
        <taxon>Leptospira</taxon>
    </lineage>
</organism>
<dbReference type="RefSeq" id="WP_265355879.1">
    <property type="nucleotide sequence ID" value="NZ_JAMQPS010000001.1"/>
</dbReference>
<dbReference type="EMBL" id="JAMQQD010000001">
    <property type="protein sequence ID" value="MCW7514501.1"/>
    <property type="molecule type" value="Genomic_DNA"/>
</dbReference>